<sequence length="254" mass="27636">MSVEIKNASLTLGDKVLLEDFSANFKTGELTIILGPNGTGKSSLLKLISREWKCNGQLSFYGKPSEEWKPADLAQSVGILPQYSSLTFAFTVREVVELGGLALSASQAEVSDIATQKMQTTDVVHLADRLYPSLSGGEKQRVHLARVLTQLSKSPREPVLMLDEPTSALDIGHQHKTLQLAKDLAKKGSAVIAVIHDLNLAAQYADHIIMLNKGYIVAEGSPKSVITPRNIEDVYGWPVEVIPHPVNDYPVILA</sequence>
<dbReference type="Proteomes" id="UP000070529">
    <property type="component" value="Unassembled WGS sequence"/>
</dbReference>
<dbReference type="GO" id="GO:0016887">
    <property type="term" value="F:ATP hydrolysis activity"/>
    <property type="evidence" value="ECO:0007669"/>
    <property type="project" value="InterPro"/>
</dbReference>
<dbReference type="Gene3D" id="3.40.50.300">
    <property type="entry name" value="P-loop containing nucleotide triphosphate hydrolases"/>
    <property type="match status" value="1"/>
</dbReference>
<evidence type="ECO:0000256" key="5">
    <source>
        <dbReference type="ARBA" id="ARBA00022967"/>
    </source>
</evidence>
<dbReference type="Pfam" id="PF00005">
    <property type="entry name" value="ABC_tran"/>
    <property type="match status" value="1"/>
</dbReference>
<comment type="similarity">
    <text evidence="1">Belongs to the ABC transporter superfamily.</text>
</comment>
<organism evidence="8 9">
    <name type="scientific">Enterovibrio coralii</name>
    <dbReference type="NCBI Taxonomy" id="294935"/>
    <lineage>
        <taxon>Bacteria</taxon>
        <taxon>Pseudomonadati</taxon>
        <taxon>Pseudomonadota</taxon>
        <taxon>Gammaproteobacteria</taxon>
        <taxon>Vibrionales</taxon>
        <taxon>Vibrionaceae</taxon>
        <taxon>Enterovibrio</taxon>
    </lineage>
</organism>
<dbReference type="OrthoDB" id="5292475at2"/>
<comment type="function">
    <text evidence="6">Part of the ABC transporter complex HmuTUV involved in hemin import. Responsible for energy coupling to the transport system.</text>
</comment>
<dbReference type="SMART" id="SM00382">
    <property type="entry name" value="AAA"/>
    <property type="match status" value="1"/>
</dbReference>
<dbReference type="PANTHER" id="PTHR42794">
    <property type="entry name" value="HEMIN IMPORT ATP-BINDING PROTEIN HMUV"/>
    <property type="match status" value="1"/>
</dbReference>
<keyword evidence="2" id="KW-0813">Transport</keyword>
<dbReference type="EMBL" id="LNTY01000006">
    <property type="protein sequence ID" value="KXF83201.1"/>
    <property type="molecule type" value="Genomic_DNA"/>
</dbReference>
<protein>
    <submittedName>
        <fullName evidence="8">Hemin ABC transporter ATP-binding protein</fullName>
    </submittedName>
</protein>
<dbReference type="InterPro" id="IPR003593">
    <property type="entry name" value="AAA+_ATPase"/>
</dbReference>
<keyword evidence="3" id="KW-0547">Nucleotide-binding</keyword>
<comment type="caution">
    <text evidence="8">The sequence shown here is derived from an EMBL/GenBank/DDBJ whole genome shotgun (WGS) entry which is preliminary data.</text>
</comment>
<evidence type="ECO:0000313" key="9">
    <source>
        <dbReference type="Proteomes" id="UP000070529"/>
    </source>
</evidence>
<evidence type="ECO:0000256" key="1">
    <source>
        <dbReference type="ARBA" id="ARBA00005417"/>
    </source>
</evidence>
<reference evidence="8 9" key="1">
    <citation type="submission" date="2015-11" db="EMBL/GenBank/DDBJ databases">
        <title>Genomic Taxonomy of the Vibrionaceae.</title>
        <authorList>
            <person name="Gomez-Gil B."/>
            <person name="Enciso-Ibarra J."/>
        </authorList>
    </citation>
    <scope>NUCLEOTIDE SEQUENCE [LARGE SCALE GENOMIC DNA]</scope>
    <source>
        <strain evidence="8 9">CAIM 912</strain>
    </source>
</reference>
<evidence type="ECO:0000256" key="2">
    <source>
        <dbReference type="ARBA" id="ARBA00022448"/>
    </source>
</evidence>
<dbReference type="GO" id="GO:0005524">
    <property type="term" value="F:ATP binding"/>
    <property type="evidence" value="ECO:0007669"/>
    <property type="project" value="UniProtKB-KW"/>
</dbReference>
<evidence type="ECO:0000259" key="7">
    <source>
        <dbReference type="PROSITE" id="PS50893"/>
    </source>
</evidence>
<evidence type="ECO:0000256" key="6">
    <source>
        <dbReference type="ARBA" id="ARBA00037066"/>
    </source>
</evidence>
<dbReference type="SUPFAM" id="SSF52540">
    <property type="entry name" value="P-loop containing nucleoside triphosphate hydrolases"/>
    <property type="match status" value="1"/>
</dbReference>
<dbReference type="InterPro" id="IPR027417">
    <property type="entry name" value="P-loop_NTPase"/>
</dbReference>
<keyword evidence="5" id="KW-1278">Translocase</keyword>
<keyword evidence="4 8" id="KW-0067">ATP-binding</keyword>
<dbReference type="RefSeq" id="WP_067411075.1">
    <property type="nucleotide sequence ID" value="NZ_LNTY01000006.1"/>
</dbReference>
<dbReference type="STRING" id="294935.ATN88_05780"/>
<evidence type="ECO:0000256" key="3">
    <source>
        <dbReference type="ARBA" id="ARBA00022741"/>
    </source>
</evidence>
<evidence type="ECO:0000313" key="8">
    <source>
        <dbReference type="EMBL" id="KXF83201.1"/>
    </source>
</evidence>
<keyword evidence="9" id="KW-1185">Reference proteome</keyword>
<dbReference type="CDD" id="cd03214">
    <property type="entry name" value="ABC_Iron-Siderophores_B12_Hemin"/>
    <property type="match status" value="1"/>
</dbReference>
<dbReference type="PROSITE" id="PS50893">
    <property type="entry name" value="ABC_TRANSPORTER_2"/>
    <property type="match status" value="1"/>
</dbReference>
<dbReference type="NCBIfam" id="NF010068">
    <property type="entry name" value="PRK13548.1"/>
    <property type="match status" value="1"/>
</dbReference>
<name>A0A135ICK6_9GAMM</name>
<feature type="domain" description="ABC transporter" evidence="7">
    <location>
        <begin position="3"/>
        <end position="238"/>
    </location>
</feature>
<dbReference type="FunFam" id="3.40.50.300:FF:000134">
    <property type="entry name" value="Iron-enterobactin ABC transporter ATP-binding protein"/>
    <property type="match status" value="1"/>
</dbReference>
<proteinExistence type="inferred from homology"/>
<gene>
    <name evidence="8" type="ORF">ATN88_05780</name>
</gene>
<dbReference type="InterPro" id="IPR003439">
    <property type="entry name" value="ABC_transporter-like_ATP-bd"/>
</dbReference>
<evidence type="ECO:0000256" key="4">
    <source>
        <dbReference type="ARBA" id="ARBA00022840"/>
    </source>
</evidence>
<dbReference type="PANTHER" id="PTHR42794:SF1">
    <property type="entry name" value="HEMIN IMPORT ATP-BINDING PROTEIN HMUV"/>
    <property type="match status" value="1"/>
</dbReference>
<accession>A0A135ICK6</accession>
<dbReference type="AlphaFoldDB" id="A0A135ICK6"/>